<dbReference type="Proteomes" id="UP001519344">
    <property type="component" value="Unassembled WGS sequence"/>
</dbReference>
<evidence type="ECO:0000313" key="2">
    <source>
        <dbReference type="Proteomes" id="UP001519344"/>
    </source>
</evidence>
<dbReference type="EMBL" id="JAGGKV010000029">
    <property type="protein sequence ID" value="MBP1967180.1"/>
    <property type="molecule type" value="Genomic_DNA"/>
</dbReference>
<organism evidence="1 2">
    <name type="scientific">Paenibacillus aceris</name>
    <dbReference type="NCBI Taxonomy" id="869555"/>
    <lineage>
        <taxon>Bacteria</taxon>
        <taxon>Bacillati</taxon>
        <taxon>Bacillota</taxon>
        <taxon>Bacilli</taxon>
        <taxon>Bacillales</taxon>
        <taxon>Paenibacillaceae</taxon>
        <taxon>Paenibacillus</taxon>
    </lineage>
</organism>
<sequence length="116" mass="13308">MRRYIKYAIIIGVVLMISTGCGKEVIGDEKTAEQYVELHGNKVTSRNGEVQKYVLDKSNLESTQYQQIWGVQKEEPDKYFGKEITVYGFTVKQHPLEKIYNTETNVSVIVCEGKVR</sequence>
<keyword evidence="2" id="KW-1185">Reference proteome</keyword>
<reference evidence="1 2" key="1">
    <citation type="submission" date="2021-03" db="EMBL/GenBank/DDBJ databases">
        <title>Genomic Encyclopedia of Type Strains, Phase IV (KMG-IV): sequencing the most valuable type-strain genomes for metagenomic binning, comparative biology and taxonomic classification.</title>
        <authorList>
            <person name="Goeker M."/>
        </authorList>
    </citation>
    <scope>NUCLEOTIDE SEQUENCE [LARGE SCALE GENOMIC DNA]</scope>
    <source>
        <strain evidence="1 2">DSM 24950</strain>
    </source>
</reference>
<protein>
    <submittedName>
        <fullName evidence="1">Uncharacterized membrane protein YcgQ (UPF0703/DUF1980 family)</fullName>
    </submittedName>
</protein>
<dbReference type="PROSITE" id="PS51257">
    <property type="entry name" value="PROKAR_LIPOPROTEIN"/>
    <property type="match status" value="1"/>
</dbReference>
<dbReference type="RefSeq" id="WP_193580892.1">
    <property type="nucleotide sequence ID" value="NZ_JAAOZR010000014.1"/>
</dbReference>
<evidence type="ECO:0000313" key="1">
    <source>
        <dbReference type="EMBL" id="MBP1967180.1"/>
    </source>
</evidence>
<gene>
    <name evidence="1" type="ORF">J2Z65_006444</name>
</gene>
<proteinExistence type="predicted"/>
<comment type="caution">
    <text evidence="1">The sequence shown here is derived from an EMBL/GenBank/DDBJ whole genome shotgun (WGS) entry which is preliminary data.</text>
</comment>
<accession>A0ABS4I8B6</accession>
<name>A0ABS4I8B6_9BACL</name>